<comment type="similarity">
    <text evidence="1 7 8">Belongs to the universal ribosomal protein uS11 family.</text>
</comment>
<reference evidence="9 10" key="1">
    <citation type="submission" date="2017-06" db="EMBL/GenBank/DDBJ databases">
        <title>Novel microbial phyla capable of carbon fixation and sulfur reduction in deep-sea sediments.</title>
        <authorList>
            <person name="Huang J."/>
            <person name="Baker B."/>
            <person name="Wang Y."/>
        </authorList>
    </citation>
    <scope>NUCLEOTIDE SEQUENCE [LARGE SCALE GENOMIC DNA]</scope>
    <source>
        <strain evidence="9">B3_TA06</strain>
    </source>
</reference>
<dbReference type="PROSITE" id="PS00054">
    <property type="entry name" value="RIBOSOMAL_S11"/>
    <property type="match status" value="1"/>
</dbReference>
<evidence type="ECO:0000256" key="8">
    <source>
        <dbReference type="RuleBase" id="RU003629"/>
    </source>
</evidence>
<dbReference type="GO" id="GO:1990904">
    <property type="term" value="C:ribonucleoprotein complex"/>
    <property type="evidence" value="ECO:0007669"/>
    <property type="project" value="UniProtKB-KW"/>
</dbReference>
<keyword evidence="2 7" id="KW-0699">rRNA-binding</keyword>
<proteinExistence type="inferred from homology"/>
<comment type="function">
    <text evidence="7">Located on the platform of the 30S subunit, it bridges several disparate RNA helices of the 16S rRNA. Forms part of the Shine-Dalgarno cleft in the 70S ribosome.</text>
</comment>
<sequence length="128" mass="13826">MLARKRARRKKKRFPEVGIVKISATFNNTIVSIGDFEGNILVWTSGGCIGFKGAKKGTPFAAQQATESAARDAASRGLKKVEVYVKGPGPGREAAIRSIQNAGLQITKIVDTTPIPHNGCRPPKQRRI</sequence>
<evidence type="ECO:0000256" key="7">
    <source>
        <dbReference type="HAMAP-Rule" id="MF_01310"/>
    </source>
</evidence>
<keyword evidence="4 7" id="KW-0689">Ribosomal protein</keyword>
<evidence type="ECO:0000256" key="4">
    <source>
        <dbReference type="ARBA" id="ARBA00022980"/>
    </source>
</evidence>
<keyword evidence="3 7" id="KW-0694">RNA-binding</keyword>
<dbReference type="GO" id="GO:0005840">
    <property type="term" value="C:ribosome"/>
    <property type="evidence" value="ECO:0007669"/>
    <property type="project" value="UniProtKB-KW"/>
</dbReference>
<evidence type="ECO:0000313" key="9">
    <source>
        <dbReference type="EMBL" id="TKJ41965.1"/>
    </source>
</evidence>
<dbReference type="Proteomes" id="UP000317778">
    <property type="component" value="Unassembled WGS sequence"/>
</dbReference>
<dbReference type="FunFam" id="3.30.420.80:FF:000010">
    <property type="entry name" value="30S ribosomal protein S11"/>
    <property type="match status" value="1"/>
</dbReference>
<organism evidence="9 10">
    <name type="scientific">candidate division TA06 bacterium B3_TA06</name>
    <dbReference type="NCBI Taxonomy" id="2012487"/>
    <lineage>
        <taxon>Bacteria</taxon>
        <taxon>Bacteria division TA06</taxon>
    </lineage>
</organism>
<dbReference type="GO" id="GO:0003735">
    <property type="term" value="F:structural constituent of ribosome"/>
    <property type="evidence" value="ECO:0007669"/>
    <property type="project" value="InterPro"/>
</dbReference>
<dbReference type="Gene3D" id="3.30.420.80">
    <property type="entry name" value="Ribosomal protein S11"/>
    <property type="match status" value="1"/>
</dbReference>
<accession>A0A532V445</accession>
<dbReference type="GO" id="GO:0006412">
    <property type="term" value="P:translation"/>
    <property type="evidence" value="ECO:0007669"/>
    <property type="project" value="UniProtKB-UniRule"/>
</dbReference>
<dbReference type="NCBIfam" id="NF003698">
    <property type="entry name" value="PRK05309.1"/>
    <property type="match status" value="1"/>
</dbReference>
<keyword evidence="5 7" id="KW-0687">Ribonucleoprotein</keyword>
<evidence type="ECO:0000256" key="5">
    <source>
        <dbReference type="ARBA" id="ARBA00023274"/>
    </source>
</evidence>
<dbReference type="Pfam" id="PF00411">
    <property type="entry name" value="Ribosomal_S11"/>
    <property type="match status" value="1"/>
</dbReference>
<dbReference type="PIRSF" id="PIRSF002131">
    <property type="entry name" value="Ribosomal_S11"/>
    <property type="match status" value="1"/>
</dbReference>
<evidence type="ECO:0000313" key="10">
    <source>
        <dbReference type="Proteomes" id="UP000317778"/>
    </source>
</evidence>
<name>A0A532V445_UNCT6</name>
<dbReference type="EMBL" id="NJBO01000012">
    <property type="protein sequence ID" value="TKJ41965.1"/>
    <property type="molecule type" value="Genomic_DNA"/>
</dbReference>
<comment type="subunit">
    <text evidence="7">Part of the 30S ribosomal subunit. Interacts with proteins S7 and S18. Binds to IF-3.</text>
</comment>
<evidence type="ECO:0000256" key="1">
    <source>
        <dbReference type="ARBA" id="ARBA00006194"/>
    </source>
</evidence>
<dbReference type="SUPFAM" id="SSF53137">
    <property type="entry name" value="Translational machinery components"/>
    <property type="match status" value="1"/>
</dbReference>
<dbReference type="PANTHER" id="PTHR11759">
    <property type="entry name" value="40S RIBOSOMAL PROTEIN S14/30S RIBOSOMAL PROTEIN S11"/>
    <property type="match status" value="1"/>
</dbReference>
<dbReference type="InterPro" id="IPR036967">
    <property type="entry name" value="Ribosomal_uS11_sf"/>
</dbReference>
<dbReference type="InterPro" id="IPR001971">
    <property type="entry name" value="Ribosomal_uS11"/>
</dbReference>
<evidence type="ECO:0000256" key="6">
    <source>
        <dbReference type="ARBA" id="ARBA00035160"/>
    </source>
</evidence>
<protein>
    <recommendedName>
        <fullName evidence="6 7">Small ribosomal subunit protein uS11</fullName>
    </recommendedName>
</protein>
<evidence type="ECO:0000256" key="2">
    <source>
        <dbReference type="ARBA" id="ARBA00022730"/>
    </source>
</evidence>
<gene>
    <name evidence="7" type="primary">rpsK</name>
    <name evidence="9" type="ORF">CEE36_07890</name>
</gene>
<dbReference type="InterPro" id="IPR019981">
    <property type="entry name" value="Ribosomal_uS11_bac-type"/>
</dbReference>
<dbReference type="InterPro" id="IPR018102">
    <property type="entry name" value="Ribosomal_uS11_CS"/>
</dbReference>
<dbReference type="GO" id="GO:0019843">
    <property type="term" value="F:rRNA binding"/>
    <property type="evidence" value="ECO:0007669"/>
    <property type="project" value="UniProtKB-UniRule"/>
</dbReference>
<dbReference type="AlphaFoldDB" id="A0A532V445"/>
<dbReference type="HAMAP" id="MF_01310">
    <property type="entry name" value="Ribosomal_uS11"/>
    <property type="match status" value="1"/>
</dbReference>
<dbReference type="NCBIfam" id="TIGR03632">
    <property type="entry name" value="uS11_bact"/>
    <property type="match status" value="1"/>
</dbReference>
<evidence type="ECO:0000256" key="3">
    <source>
        <dbReference type="ARBA" id="ARBA00022884"/>
    </source>
</evidence>
<comment type="caution">
    <text evidence="9">The sequence shown here is derived from an EMBL/GenBank/DDBJ whole genome shotgun (WGS) entry which is preliminary data.</text>
</comment>